<organism evidence="1 2">
    <name type="scientific">Panagrolaimus sp. PS1159</name>
    <dbReference type="NCBI Taxonomy" id="55785"/>
    <lineage>
        <taxon>Eukaryota</taxon>
        <taxon>Metazoa</taxon>
        <taxon>Ecdysozoa</taxon>
        <taxon>Nematoda</taxon>
        <taxon>Chromadorea</taxon>
        <taxon>Rhabditida</taxon>
        <taxon>Tylenchina</taxon>
        <taxon>Panagrolaimomorpha</taxon>
        <taxon>Panagrolaimoidea</taxon>
        <taxon>Panagrolaimidae</taxon>
        <taxon>Panagrolaimus</taxon>
    </lineage>
</organism>
<accession>A0AC35GPE1</accession>
<dbReference type="WBParaSite" id="PS1159_v2.g7233.t1">
    <property type="protein sequence ID" value="PS1159_v2.g7233.t1"/>
    <property type="gene ID" value="PS1159_v2.g7233"/>
</dbReference>
<reference evidence="2" key="1">
    <citation type="submission" date="2022-11" db="UniProtKB">
        <authorList>
            <consortium name="WormBaseParasite"/>
        </authorList>
    </citation>
    <scope>IDENTIFICATION</scope>
</reference>
<dbReference type="Proteomes" id="UP000887580">
    <property type="component" value="Unplaced"/>
</dbReference>
<evidence type="ECO:0000313" key="1">
    <source>
        <dbReference type="Proteomes" id="UP000887580"/>
    </source>
</evidence>
<protein>
    <submittedName>
        <fullName evidence="2">Uncharacterized protein</fullName>
    </submittedName>
</protein>
<sequence>MDNEWSMDFAFPLLSLLRTNGSIEAAKEKAKKICEDNDMLDMCLRGCQYSLEQKILRLGLEPWNQLCRRFEVLIGEFQCWRSNIDTLTLGCYLESHNLRQSMETLTHNHSMIVVDAICRDMNTLSSCSIEEYTKFCGHVTRMLLVRLFQSSRKSIIGMLKVKWPVLPDECSQLVQFYEEEEQLALSFSPPSTSLKNLYFNIILFYLAIIYFSYQ</sequence>
<name>A0AC35GPE1_9BILA</name>
<evidence type="ECO:0000313" key="2">
    <source>
        <dbReference type="WBParaSite" id="PS1159_v2.g7233.t1"/>
    </source>
</evidence>
<proteinExistence type="predicted"/>